<reference evidence="6" key="2">
    <citation type="journal article" date="2020" name="Nat. Commun.">
        <title>Large-scale genome sequencing of mycorrhizal fungi provides insights into the early evolution of symbiotic traits.</title>
        <authorList>
            <person name="Miyauchi S."/>
            <person name="Kiss E."/>
            <person name="Kuo A."/>
            <person name="Drula E."/>
            <person name="Kohler A."/>
            <person name="Sanchez-Garcia M."/>
            <person name="Morin E."/>
            <person name="Andreopoulos B."/>
            <person name="Barry K.W."/>
            <person name="Bonito G."/>
            <person name="Buee M."/>
            <person name="Carver A."/>
            <person name="Chen C."/>
            <person name="Cichocki N."/>
            <person name="Clum A."/>
            <person name="Culley D."/>
            <person name="Crous P.W."/>
            <person name="Fauchery L."/>
            <person name="Girlanda M."/>
            <person name="Hayes R.D."/>
            <person name="Keri Z."/>
            <person name="LaButti K."/>
            <person name="Lipzen A."/>
            <person name="Lombard V."/>
            <person name="Magnuson J."/>
            <person name="Maillard F."/>
            <person name="Murat C."/>
            <person name="Nolan M."/>
            <person name="Ohm R.A."/>
            <person name="Pangilinan J."/>
            <person name="Pereira M.F."/>
            <person name="Perotto S."/>
            <person name="Peter M."/>
            <person name="Pfister S."/>
            <person name="Riley R."/>
            <person name="Sitrit Y."/>
            <person name="Stielow J.B."/>
            <person name="Szollosi G."/>
            <person name="Zifcakova L."/>
            <person name="Stursova M."/>
            <person name="Spatafora J.W."/>
            <person name="Tedersoo L."/>
            <person name="Vaario L.M."/>
            <person name="Yamada A."/>
            <person name="Yan M."/>
            <person name="Wang P."/>
            <person name="Xu J."/>
            <person name="Bruns T."/>
            <person name="Baldrian P."/>
            <person name="Vilgalys R."/>
            <person name="Dunand C."/>
            <person name="Henrissat B."/>
            <person name="Grigoriev I.V."/>
            <person name="Hibbett D."/>
            <person name="Nagy L.G."/>
            <person name="Martin F.M."/>
        </authorList>
    </citation>
    <scope>NUCLEOTIDE SEQUENCE</scope>
    <source>
        <strain evidence="6">BED1</strain>
    </source>
</reference>
<dbReference type="AlphaFoldDB" id="A0AAD4BGR0"/>
<dbReference type="PROSITE" id="PS01031">
    <property type="entry name" value="SHSP"/>
    <property type="match status" value="1"/>
</dbReference>
<feature type="domain" description="SHSP" evidence="5">
    <location>
        <begin position="30"/>
        <end position="143"/>
    </location>
</feature>
<keyword evidence="7" id="KW-1185">Reference proteome</keyword>
<dbReference type="InterPro" id="IPR002068">
    <property type="entry name" value="A-crystallin/Hsp20_dom"/>
</dbReference>
<dbReference type="CDD" id="cd06464">
    <property type="entry name" value="ACD_sHsps-like"/>
    <property type="match status" value="1"/>
</dbReference>
<keyword evidence="1" id="KW-0346">Stress response</keyword>
<reference evidence="6" key="1">
    <citation type="submission" date="2019-10" db="EMBL/GenBank/DDBJ databases">
        <authorList>
            <consortium name="DOE Joint Genome Institute"/>
            <person name="Kuo A."/>
            <person name="Miyauchi S."/>
            <person name="Kiss E."/>
            <person name="Drula E."/>
            <person name="Kohler A."/>
            <person name="Sanchez-Garcia M."/>
            <person name="Andreopoulos B."/>
            <person name="Barry K.W."/>
            <person name="Bonito G."/>
            <person name="Buee M."/>
            <person name="Carver A."/>
            <person name="Chen C."/>
            <person name="Cichocki N."/>
            <person name="Clum A."/>
            <person name="Culley D."/>
            <person name="Crous P.W."/>
            <person name="Fauchery L."/>
            <person name="Girlanda M."/>
            <person name="Hayes R."/>
            <person name="Keri Z."/>
            <person name="LaButti K."/>
            <person name="Lipzen A."/>
            <person name="Lombard V."/>
            <person name="Magnuson J."/>
            <person name="Maillard F."/>
            <person name="Morin E."/>
            <person name="Murat C."/>
            <person name="Nolan M."/>
            <person name="Ohm R."/>
            <person name="Pangilinan J."/>
            <person name="Pereira M."/>
            <person name="Perotto S."/>
            <person name="Peter M."/>
            <person name="Riley R."/>
            <person name="Sitrit Y."/>
            <person name="Stielow B."/>
            <person name="Szollosi G."/>
            <person name="Zifcakova L."/>
            <person name="Stursova M."/>
            <person name="Spatafora J.W."/>
            <person name="Tedersoo L."/>
            <person name="Vaario L.-M."/>
            <person name="Yamada A."/>
            <person name="Yan M."/>
            <person name="Wang P."/>
            <person name="Xu J."/>
            <person name="Bruns T."/>
            <person name="Baldrian P."/>
            <person name="Vilgalys R."/>
            <person name="Henrissat B."/>
            <person name="Grigoriev I.V."/>
            <person name="Hibbett D."/>
            <person name="Nagy L.G."/>
            <person name="Martin F.M."/>
        </authorList>
    </citation>
    <scope>NUCLEOTIDE SEQUENCE</scope>
    <source>
        <strain evidence="6">BED1</strain>
    </source>
</reference>
<sequence>MSINLRKRPRTSSPPSDSTEISSDGELLAGAIPTYTPRMNIYEDFDSNMVTITFELPGLKRDDVAIHLLYNELTISGQIMDQCPQEMGGYSCREIPYGKFHRFIKIPLGTMPEDLKARMEDGLLILTYPKFPTHAKPHRIPIA</sequence>
<evidence type="ECO:0000256" key="4">
    <source>
        <dbReference type="SAM" id="MobiDB-lite"/>
    </source>
</evidence>
<name>A0AAD4BGR0_BOLED</name>
<dbReference type="InterPro" id="IPR031107">
    <property type="entry name" value="Small_HSP"/>
</dbReference>
<proteinExistence type="inferred from homology"/>
<feature type="region of interest" description="Disordered" evidence="4">
    <location>
        <begin position="1"/>
        <end position="23"/>
    </location>
</feature>
<feature type="compositionally biased region" description="Low complexity" evidence="4">
    <location>
        <begin position="11"/>
        <end position="23"/>
    </location>
</feature>
<dbReference type="EMBL" id="WHUW01000074">
    <property type="protein sequence ID" value="KAF8428427.1"/>
    <property type="molecule type" value="Genomic_DNA"/>
</dbReference>
<dbReference type="Proteomes" id="UP001194468">
    <property type="component" value="Unassembled WGS sequence"/>
</dbReference>
<dbReference type="InterPro" id="IPR008978">
    <property type="entry name" value="HSP20-like_chaperone"/>
</dbReference>
<dbReference type="Pfam" id="PF00011">
    <property type="entry name" value="HSP20"/>
    <property type="match status" value="1"/>
</dbReference>
<comment type="similarity">
    <text evidence="2 3">Belongs to the small heat shock protein (HSP20) family.</text>
</comment>
<accession>A0AAD4BGR0</accession>
<protein>
    <submittedName>
        <fullName evidence="6">HSP20-like chaperone</fullName>
    </submittedName>
</protein>
<evidence type="ECO:0000313" key="7">
    <source>
        <dbReference type="Proteomes" id="UP001194468"/>
    </source>
</evidence>
<dbReference type="Gene3D" id="2.60.40.790">
    <property type="match status" value="1"/>
</dbReference>
<evidence type="ECO:0000256" key="3">
    <source>
        <dbReference type="RuleBase" id="RU003616"/>
    </source>
</evidence>
<organism evidence="6 7">
    <name type="scientific">Boletus edulis BED1</name>
    <dbReference type="NCBI Taxonomy" id="1328754"/>
    <lineage>
        <taxon>Eukaryota</taxon>
        <taxon>Fungi</taxon>
        <taxon>Dikarya</taxon>
        <taxon>Basidiomycota</taxon>
        <taxon>Agaricomycotina</taxon>
        <taxon>Agaricomycetes</taxon>
        <taxon>Agaricomycetidae</taxon>
        <taxon>Boletales</taxon>
        <taxon>Boletineae</taxon>
        <taxon>Boletaceae</taxon>
        <taxon>Boletoideae</taxon>
        <taxon>Boletus</taxon>
    </lineage>
</organism>
<evidence type="ECO:0000256" key="2">
    <source>
        <dbReference type="PROSITE-ProRule" id="PRU00285"/>
    </source>
</evidence>
<evidence type="ECO:0000313" key="6">
    <source>
        <dbReference type="EMBL" id="KAF8428427.1"/>
    </source>
</evidence>
<comment type="caution">
    <text evidence="6">The sequence shown here is derived from an EMBL/GenBank/DDBJ whole genome shotgun (WGS) entry which is preliminary data.</text>
</comment>
<feature type="compositionally biased region" description="Basic residues" evidence="4">
    <location>
        <begin position="1"/>
        <end position="10"/>
    </location>
</feature>
<evidence type="ECO:0000259" key="5">
    <source>
        <dbReference type="PROSITE" id="PS01031"/>
    </source>
</evidence>
<dbReference type="SUPFAM" id="SSF49764">
    <property type="entry name" value="HSP20-like chaperones"/>
    <property type="match status" value="1"/>
</dbReference>
<evidence type="ECO:0000256" key="1">
    <source>
        <dbReference type="ARBA" id="ARBA00023016"/>
    </source>
</evidence>
<gene>
    <name evidence="6" type="ORF">L210DRAFT_923601</name>
</gene>
<dbReference type="PANTHER" id="PTHR11527">
    <property type="entry name" value="HEAT-SHOCK PROTEIN 20 FAMILY MEMBER"/>
    <property type="match status" value="1"/>
</dbReference>